<reference evidence="1 2" key="1">
    <citation type="journal article" date="2019" name="Sci. Rep.">
        <title>Orb-weaving spider Araneus ventricosus genome elucidates the spidroin gene catalogue.</title>
        <authorList>
            <person name="Kono N."/>
            <person name="Nakamura H."/>
            <person name="Ohtoshi R."/>
            <person name="Moran D.A.P."/>
            <person name="Shinohara A."/>
            <person name="Yoshida Y."/>
            <person name="Fujiwara M."/>
            <person name="Mori M."/>
            <person name="Tomita M."/>
            <person name="Arakawa K."/>
        </authorList>
    </citation>
    <scope>NUCLEOTIDE SEQUENCE [LARGE SCALE GENOMIC DNA]</scope>
</reference>
<name>A0A4Y2NS19_ARAVE</name>
<dbReference type="Proteomes" id="UP000499080">
    <property type="component" value="Unassembled WGS sequence"/>
</dbReference>
<keyword evidence="2" id="KW-1185">Reference proteome</keyword>
<gene>
    <name evidence="1" type="ORF">AVEN_120917_1</name>
</gene>
<dbReference type="AlphaFoldDB" id="A0A4Y2NS19"/>
<proteinExistence type="predicted"/>
<organism evidence="1 2">
    <name type="scientific">Araneus ventricosus</name>
    <name type="common">Orbweaver spider</name>
    <name type="synonym">Epeira ventricosa</name>
    <dbReference type="NCBI Taxonomy" id="182803"/>
    <lineage>
        <taxon>Eukaryota</taxon>
        <taxon>Metazoa</taxon>
        <taxon>Ecdysozoa</taxon>
        <taxon>Arthropoda</taxon>
        <taxon>Chelicerata</taxon>
        <taxon>Arachnida</taxon>
        <taxon>Araneae</taxon>
        <taxon>Araneomorphae</taxon>
        <taxon>Entelegynae</taxon>
        <taxon>Araneoidea</taxon>
        <taxon>Araneidae</taxon>
        <taxon>Araneus</taxon>
    </lineage>
</organism>
<dbReference type="OrthoDB" id="7484068at2759"/>
<sequence length="252" mass="28398">MQEKFLLPNSTICELINAVNEFQTDTVSLSKQSIVETLKENNVNDNVLNLVLNNPAVSNLNSTFNVMKSQYAQKKFLKENFGLVEPVQYMLKSKTQVSNYQYVPIIKTIQAFCKNNEVLDYIMSTSESKTANILSDIQDGTNFKNSPLFQTFPNIQILLYFDEFMVFNPSRGNQAKHKLGAFYFTLGNIPSKYRSSVKDMQLAILCRSSDIKYVGFKAVLQPLIKDLNVLETDGIIISGIPHNVKGGIVSII</sequence>
<feature type="non-terminal residue" evidence="1">
    <location>
        <position position="252"/>
    </location>
</feature>
<protein>
    <submittedName>
        <fullName evidence="1">Uncharacterized protein</fullName>
    </submittedName>
</protein>
<evidence type="ECO:0000313" key="1">
    <source>
        <dbReference type="EMBL" id="GBN40526.1"/>
    </source>
</evidence>
<dbReference type="EMBL" id="BGPR01009518">
    <property type="protein sequence ID" value="GBN40526.1"/>
    <property type="molecule type" value="Genomic_DNA"/>
</dbReference>
<comment type="caution">
    <text evidence="1">The sequence shown here is derived from an EMBL/GenBank/DDBJ whole genome shotgun (WGS) entry which is preliminary data.</text>
</comment>
<evidence type="ECO:0000313" key="2">
    <source>
        <dbReference type="Proteomes" id="UP000499080"/>
    </source>
</evidence>
<accession>A0A4Y2NS19</accession>